<dbReference type="InterPro" id="IPR029063">
    <property type="entry name" value="SAM-dependent_MTases_sf"/>
</dbReference>
<dbReference type="Gene3D" id="3.40.50.150">
    <property type="entry name" value="Vaccinia Virus protein VP39"/>
    <property type="match status" value="1"/>
</dbReference>
<feature type="domain" description="DNA methylase adenine-specific" evidence="6">
    <location>
        <begin position="231"/>
        <end position="361"/>
    </location>
</feature>
<dbReference type="SUPFAM" id="SSF53335">
    <property type="entry name" value="S-adenosyl-L-methionine-dependent methyltransferases"/>
    <property type="match status" value="1"/>
</dbReference>
<evidence type="ECO:0000259" key="5">
    <source>
        <dbReference type="Pfam" id="PF01420"/>
    </source>
</evidence>
<keyword evidence="3" id="KW-0680">Restriction system</keyword>
<comment type="similarity">
    <text evidence="1">Belongs to the N(4)/N(6)-methyltransferase family.</text>
</comment>
<evidence type="ECO:0000313" key="8">
    <source>
        <dbReference type="Proteomes" id="UP000184085"/>
    </source>
</evidence>
<evidence type="ECO:0000259" key="6">
    <source>
        <dbReference type="Pfam" id="PF02384"/>
    </source>
</evidence>
<keyword evidence="4" id="KW-0238">DNA-binding</keyword>
<dbReference type="InterPro" id="IPR000055">
    <property type="entry name" value="Restrct_endonuc_typeI_TRD"/>
</dbReference>
<evidence type="ECO:0008006" key="9">
    <source>
        <dbReference type="Google" id="ProtNLM"/>
    </source>
</evidence>
<dbReference type="RefSeq" id="WP_072707590.1">
    <property type="nucleotide sequence ID" value="NZ_FMJB01000059.1"/>
</dbReference>
<evidence type="ECO:0000256" key="1">
    <source>
        <dbReference type="ARBA" id="ARBA00006594"/>
    </source>
</evidence>
<comment type="similarity">
    <text evidence="2">Belongs to the type-I restriction system S methylase family.</text>
</comment>
<dbReference type="AlphaFoldDB" id="A0A1M4N6L3"/>
<evidence type="ECO:0000256" key="3">
    <source>
        <dbReference type="ARBA" id="ARBA00022747"/>
    </source>
</evidence>
<dbReference type="GO" id="GO:0003677">
    <property type="term" value="F:DNA binding"/>
    <property type="evidence" value="ECO:0007669"/>
    <property type="project" value="UniProtKB-KW"/>
</dbReference>
<dbReference type="Proteomes" id="UP000184085">
    <property type="component" value="Unassembled WGS sequence"/>
</dbReference>
<dbReference type="GO" id="GO:0009307">
    <property type="term" value="P:DNA restriction-modification system"/>
    <property type="evidence" value="ECO:0007669"/>
    <property type="project" value="UniProtKB-KW"/>
</dbReference>
<dbReference type="Pfam" id="PF01420">
    <property type="entry name" value="Methylase_S"/>
    <property type="match status" value="1"/>
</dbReference>
<dbReference type="InterPro" id="IPR003356">
    <property type="entry name" value="DNA_methylase_A-5"/>
</dbReference>
<dbReference type="Pfam" id="PF02384">
    <property type="entry name" value="N6_Mtase"/>
    <property type="match status" value="1"/>
</dbReference>
<dbReference type="SUPFAM" id="SSF116734">
    <property type="entry name" value="DNA methylase specificity domain"/>
    <property type="match status" value="1"/>
</dbReference>
<proteinExistence type="inferred from homology"/>
<dbReference type="Gene3D" id="3.90.220.20">
    <property type="entry name" value="DNA methylase specificity domains"/>
    <property type="match status" value="1"/>
</dbReference>
<name>A0A1M4N6L3_9RHOB</name>
<feature type="domain" description="Type I restriction modification DNA specificity" evidence="5">
    <location>
        <begin position="378"/>
        <end position="554"/>
    </location>
</feature>
<evidence type="ECO:0000256" key="2">
    <source>
        <dbReference type="ARBA" id="ARBA00010923"/>
    </source>
</evidence>
<dbReference type="InterPro" id="IPR044946">
    <property type="entry name" value="Restrct_endonuc_typeI_TRD_sf"/>
</dbReference>
<dbReference type="EMBL" id="FMJB01000059">
    <property type="protein sequence ID" value="SCM68736.1"/>
    <property type="molecule type" value="Genomic_DNA"/>
</dbReference>
<keyword evidence="8" id="KW-1185">Reference proteome</keyword>
<evidence type="ECO:0000256" key="4">
    <source>
        <dbReference type="ARBA" id="ARBA00023125"/>
    </source>
</evidence>
<protein>
    <recommendedName>
        <fullName evidence="9">Type I restriction modification DNA specificity domain-containing protein</fullName>
    </recommendedName>
</protein>
<accession>A0A1M4N6L3</accession>
<sequence length="575" mass="62937">MKIEDLLHQTRGTLAPEEAFSLLIEVAAKMKQGNFALENLREPHMARAAGLLPALEGSAKILLSADPDVRLSVIAKFMTMGNRVQDQLGVIQGDAADQLLDLIDGAESVRFSFGPSLFSCLIYGRRLVAAGKSPKLTFCSFVQNECRFMEDAAQVLDLEEVISVECKFPWARESLSEAAVEVMMPPFGLHIRDIAEVPARTLALLGIDEGRAARVNGETVSIADALENTRARVIIAVSEGELFRMVGAEPVARRALIESGRLKAVLGVPSGMMFANTFIKTSLIVMSPSLSTSNEVRFIDLGHEALSQKGRRGRAEILKGTSWRDAIKAPVSDDRSLARDVTHDEIKENKFVLVSDRYLNIGTREQIDALLAQSDVAPLEDIVELVRSVTIPADNDGEYGLLEAAPSDVNARGYVGEPKREITVDRAKYNKACKQQIRPGDVLLSIKGTVGVVALVPDDVPGEGARRIWTAGQAMMILRPKARVKMSSLALYEYLSNETVQEYIKSIAGGAAVQTIAMKDLKGFAIPMPDEETVAALEENFAERQKIFDEIDALKMKLEDVRGRGWPHLQLRAQS</sequence>
<organism evidence="7 8">
    <name type="scientific">Donghicola eburneus</name>
    <dbReference type="NCBI Taxonomy" id="393278"/>
    <lineage>
        <taxon>Bacteria</taxon>
        <taxon>Pseudomonadati</taxon>
        <taxon>Pseudomonadota</taxon>
        <taxon>Alphaproteobacteria</taxon>
        <taxon>Rhodobacterales</taxon>
        <taxon>Roseobacteraceae</taxon>
        <taxon>Donghicola</taxon>
    </lineage>
</organism>
<evidence type="ECO:0000313" key="7">
    <source>
        <dbReference type="EMBL" id="SCM68736.1"/>
    </source>
</evidence>
<reference evidence="8" key="1">
    <citation type="submission" date="2016-09" db="EMBL/GenBank/DDBJ databases">
        <authorList>
            <person name="Wibberg D."/>
        </authorList>
    </citation>
    <scope>NUCLEOTIDE SEQUENCE [LARGE SCALE GENOMIC DNA]</scope>
</reference>
<dbReference type="GO" id="GO:0008170">
    <property type="term" value="F:N-methyltransferase activity"/>
    <property type="evidence" value="ECO:0007669"/>
    <property type="project" value="InterPro"/>
</dbReference>
<gene>
    <name evidence="7" type="ORF">KARMA_2963</name>
</gene>